<dbReference type="EMBL" id="KU862660">
    <property type="protein sequence ID" value="ANA49128.1"/>
    <property type="molecule type" value="Genomic_DNA"/>
</dbReference>
<accession>A0A1S5R175</accession>
<dbReference type="Proteomes" id="UP000223738">
    <property type="component" value="Segment"/>
</dbReference>
<keyword evidence="2" id="KW-1185">Reference proteome</keyword>
<reference evidence="1 2" key="1">
    <citation type="submission" date="2016-03" db="EMBL/GenBank/DDBJ databases">
        <title>Characterization of pf16 and phiPMW: Two novel phages infecting Pseudomonas putida PpG1.</title>
        <authorList>
            <person name="Magill D.J."/>
            <person name="Krylov V.N."/>
            <person name="Allen C.C.R."/>
            <person name="McGrath J.W."/>
            <person name="Quinn J.P."/>
            <person name="Kulakov L.A."/>
        </authorList>
    </citation>
    <scope>NUCLEOTIDE SEQUENCE [LARGE SCALE GENOMIC DNA]</scope>
</reference>
<gene>
    <name evidence="1" type="ORF">PMW_03</name>
</gene>
<sequence length="146" mass="17000">MVEKVNEYGEFDQYLTQLDLMLHPKWKEFVKGDDSVFETILHDFGADLKFGFTSEVETVRARRKDLYPYQQVQTGLVVRFRERRDKAWEPYRCITDIVRTNIGTTTDALARVGMMESLGTTNPLNEAIEKDEGFEVAVQIIELEKE</sequence>
<protein>
    <submittedName>
        <fullName evidence="1">Uncharacterized protein</fullName>
    </submittedName>
</protein>
<organism evidence="1 2">
    <name type="scientific">Pseudomonas phage phiPMW</name>
    <dbReference type="NCBI Taxonomy" id="1815582"/>
    <lineage>
        <taxon>Viruses</taxon>
        <taxon>Duplodnaviria</taxon>
        <taxon>Heunggongvirae</taxon>
        <taxon>Uroviricota</taxon>
        <taxon>Caudoviricetes</taxon>
        <taxon>Plaisancevirus</taxon>
        <taxon>Plaisancevirus PMW</taxon>
    </lineage>
</organism>
<proteinExistence type="predicted"/>
<evidence type="ECO:0000313" key="2">
    <source>
        <dbReference type="Proteomes" id="UP000223738"/>
    </source>
</evidence>
<evidence type="ECO:0000313" key="1">
    <source>
        <dbReference type="EMBL" id="ANA49128.1"/>
    </source>
</evidence>
<name>A0A1S5R175_9CAUD</name>